<feature type="non-terminal residue" evidence="2">
    <location>
        <position position="296"/>
    </location>
</feature>
<name>A0A167H9K2_9GAMM</name>
<protein>
    <recommendedName>
        <fullName evidence="1">ISXO2-like transposase domain-containing protein</fullName>
    </recommendedName>
</protein>
<comment type="caution">
    <text evidence="2">The sequence shown here is derived from an EMBL/GenBank/DDBJ whole genome shotgun (WGS) entry which is preliminary data.</text>
</comment>
<dbReference type="InterPro" id="IPR024445">
    <property type="entry name" value="Tnp_ISXO2-like"/>
</dbReference>
<dbReference type="NCBIfam" id="NF033547">
    <property type="entry name" value="transpos_IS1595"/>
    <property type="match status" value="1"/>
</dbReference>
<dbReference type="AlphaFoldDB" id="A0A167H9K2"/>
<evidence type="ECO:0000259" key="1">
    <source>
        <dbReference type="SMART" id="SM01126"/>
    </source>
</evidence>
<dbReference type="EMBL" id="AUXT01000024">
    <property type="protein sequence ID" value="KZN57788.1"/>
    <property type="molecule type" value="Genomic_DNA"/>
</dbReference>
<dbReference type="PANTHER" id="PTHR33293:SF1">
    <property type="entry name" value="INSERTION ELEMENT IS1 1 PROTEIN INSB-RELATED"/>
    <property type="match status" value="1"/>
</dbReference>
<evidence type="ECO:0000313" key="2">
    <source>
        <dbReference type="EMBL" id="KZN57788.1"/>
    </source>
</evidence>
<evidence type="ECO:0000313" key="3">
    <source>
        <dbReference type="Proteomes" id="UP000076587"/>
    </source>
</evidence>
<proteinExistence type="predicted"/>
<feature type="domain" description="ISXO2-like transposase" evidence="1">
    <location>
        <begin position="139"/>
        <end position="292"/>
    </location>
</feature>
<dbReference type="PANTHER" id="PTHR33293">
    <property type="entry name" value="INSERTION ELEMENT IS1 1 PROTEIN INSB-RELATED"/>
    <property type="match status" value="1"/>
</dbReference>
<reference evidence="2 3" key="1">
    <citation type="submission" date="2013-07" db="EMBL/GenBank/DDBJ databases">
        <title>Comparative Genomic and Metabolomic Analysis of Twelve Strains of Pseudoalteromonas luteoviolacea.</title>
        <authorList>
            <person name="Vynne N.G."/>
            <person name="Mansson M."/>
            <person name="Gram L."/>
        </authorList>
    </citation>
    <scope>NUCLEOTIDE SEQUENCE [LARGE SCALE GENOMIC DNA]</scope>
    <source>
        <strain evidence="2 3">NCIMB 1942</strain>
    </source>
</reference>
<dbReference type="Proteomes" id="UP000076587">
    <property type="component" value="Unassembled WGS sequence"/>
</dbReference>
<dbReference type="RefSeq" id="WP_063375608.1">
    <property type="nucleotide sequence ID" value="NZ_AUXT01000024.1"/>
</dbReference>
<accession>A0A167H9K2</accession>
<gene>
    <name evidence="2" type="ORF">N482_04615</name>
</gene>
<dbReference type="PATRIC" id="fig|1365253.3.peg.588"/>
<sequence>MNAEEFSILKQVVIDLSPKQKKQLENILNKPDDISCITKILDANVNKCPYCQGEKLYKWGTSGSRQRYRCKSCERTFNGLTGTELNGLHHQDKWDHYIETMIDGQFLRQAAHECGIALSTSFRWRHKMLKLTENLTDQRLDGIVEIDETQFNLSEKGCRSLNREPRKRGTDKAEQKIKVVVAKDRSGHIFDKVMTHFKLDELKPALLPRLEPDIVLCSDGHLNYYWLAEKEKIKHVVLNGCDNERVKDEVFHIQNVNSYHGRLKSWVSRFRGVATKNLHKYIGWMRWFERKRIAKC</sequence>
<dbReference type="InterPro" id="IPR051354">
    <property type="entry name" value="Transposase_27_IS1"/>
</dbReference>
<dbReference type="Pfam" id="PF12762">
    <property type="entry name" value="DDE_Tnp_IS1595"/>
    <property type="match status" value="1"/>
</dbReference>
<dbReference type="OrthoDB" id="7355934at2"/>
<dbReference type="SMART" id="SM01126">
    <property type="entry name" value="DDE_Tnp_IS1595"/>
    <property type="match status" value="1"/>
</dbReference>
<organism evidence="2 3">
    <name type="scientific">Pseudoalteromonas luteoviolacea NCIMB 1942</name>
    <dbReference type="NCBI Taxonomy" id="1365253"/>
    <lineage>
        <taxon>Bacteria</taxon>
        <taxon>Pseudomonadati</taxon>
        <taxon>Pseudomonadota</taxon>
        <taxon>Gammaproteobacteria</taxon>
        <taxon>Alteromonadales</taxon>
        <taxon>Pseudoalteromonadaceae</taxon>
        <taxon>Pseudoalteromonas</taxon>
    </lineage>
</organism>